<sequence>MERKRPLLCAADGGTCEVTDSSSGQSDSGMYGRCPIPERACDRSVEAVSLLELQHQDQGPQTSDTSHFTNSPFSRGNAALSVHVSAEGVDSKPAQGAHGQDSGSSLQPQS</sequence>
<accession>A0AAV2L887</accession>
<evidence type="ECO:0000313" key="3">
    <source>
        <dbReference type="Proteomes" id="UP001497482"/>
    </source>
</evidence>
<dbReference type="Proteomes" id="UP001497482">
    <property type="component" value="Chromosome 22"/>
</dbReference>
<feature type="region of interest" description="Disordered" evidence="1">
    <location>
        <begin position="53"/>
        <end position="110"/>
    </location>
</feature>
<feature type="compositionally biased region" description="Polar residues" evidence="1">
    <location>
        <begin position="56"/>
        <end position="74"/>
    </location>
</feature>
<proteinExistence type="predicted"/>
<reference evidence="2 3" key="1">
    <citation type="submission" date="2024-04" db="EMBL/GenBank/DDBJ databases">
        <authorList>
            <person name="Waldvogel A.-M."/>
            <person name="Schoenle A."/>
        </authorList>
    </citation>
    <scope>NUCLEOTIDE SEQUENCE [LARGE SCALE GENOMIC DNA]</scope>
</reference>
<feature type="compositionally biased region" description="Polar residues" evidence="1">
    <location>
        <begin position="18"/>
        <end position="28"/>
    </location>
</feature>
<keyword evidence="3" id="KW-1185">Reference proteome</keyword>
<feature type="compositionally biased region" description="Polar residues" evidence="1">
    <location>
        <begin position="101"/>
        <end position="110"/>
    </location>
</feature>
<gene>
    <name evidence="2" type="ORF">KC01_LOCUS26172</name>
</gene>
<evidence type="ECO:0000313" key="2">
    <source>
        <dbReference type="EMBL" id="CAL1597681.1"/>
    </source>
</evidence>
<organism evidence="2 3">
    <name type="scientific">Knipowitschia caucasica</name>
    <name type="common">Caucasian dwarf goby</name>
    <name type="synonym">Pomatoschistus caucasicus</name>
    <dbReference type="NCBI Taxonomy" id="637954"/>
    <lineage>
        <taxon>Eukaryota</taxon>
        <taxon>Metazoa</taxon>
        <taxon>Chordata</taxon>
        <taxon>Craniata</taxon>
        <taxon>Vertebrata</taxon>
        <taxon>Euteleostomi</taxon>
        <taxon>Actinopterygii</taxon>
        <taxon>Neopterygii</taxon>
        <taxon>Teleostei</taxon>
        <taxon>Neoteleostei</taxon>
        <taxon>Acanthomorphata</taxon>
        <taxon>Gobiaria</taxon>
        <taxon>Gobiiformes</taxon>
        <taxon>Gobioidei</taxon>
        <taxon>Gobiidae</taxon>
        <taxon>Gobiinae</taxon>
        <taxon>Knipowitschia</taxon>
    </lineage>
</organism>
<protein>
    <submittedName>
        <fullName evidence="2">Uncharacterized protein</fullName>
    </submittedName>
</protein>
<feature type="region of interest" description="Disordered" evidence="1">
    <location>
        <begin position="13"/>
        <end position="32"/>
    </location>
</feature>
<dbReference type="EMBL" id="OZ035844">
    <property type="protein sequence ID" value="CAL1597681.1"/>
    <property type="molecule type" value="Genomic_DNA"/>
</dbReference>
<evidence type="ECO:0000256" key="1">
    <source>
        <dbReference type="SAM" id="MobiDB-lite"/>
    </source>
</evidence>
<name>A0AAV2L887_KNICA</name>
<dbReference type="AlphaFoldDB" id="A0AAV2L887"/>